<organism evidence="1 2">
    <name type="scientific">Ambrosiozyma monospora</name>
    <name type="common">Yeast</name>
    <name type="synonym">Endomycopsis monosporus</name>
    <dbReference type="NCBI Taxonomy" id="43982"/>
    <lineage>
        <taxon>Eukaryota</taxon>
        <taxon>Fungi</taxon>
        <taxon>Dikarya</taxon>
        <taxon>Ascomycota</taxon>
        <taxon>Saccharomycotina</taxon>
        <taxon>Pichiomycetes</taxon>
        <taxon>Pichiales</taxon>
        <taxon>Pichiaceae</taxon>
        <taxon>Ambrosiozyma</taxon>
    </lineage>
</organism>
<proteinExistence type="predicted"/>
<name>A0ACB5U885_AMBMO</name>
<dbReference type="Proteomes" id="UP001165064">
    <property type="component" value="Unassembled WGS sequence"/>
</dbReference>
<evidence type="ECO:0000313" key="2">
    <source>
        <dbReference type="Proteomes" id="UP001165064"/>
    </source>
</evidence>
<gene>
    <name evidence="1" type="ORF">Amon02_001188300</name>
</gene>
<reference evidence="1" key="1">
    <citation type="submission" date="2023-04" db="EMBL/GenBank/DDBJ databases">
        <title>Ambrosiozyma monospora NBRC 10751.</title>
        <authorList>
            <person name="Ichikawa N."/>
            <person name="Sato H."/>
            <person name="Tonouchi N."/>
        </authorList>
    </citation>
    <scope>NUCLEOTIDE SEQUENCE</scope>
    <source>
        <strain evidence="1">NBRC 10751</strain>
    </source>
</reference>
<accession>A0ACB5U885</accession>
<dbReference type="EMBL" id="BSXS01013208">
    <property type="protein sequence ID" value="GMF03719.1"/>
    <property type="molecule type" value="Genomic_DNA"/>
</dbReference>
<keyword evidence="2" id="KW-1185">Reference proteome</keyword>
<sequence length="250" mass="28173">MSLKLDKEKEFFYLEYVHPPAHGHSSADIVELAKQEDGYGVGTKGDDTTDRALRVLATSRLVTLRRSTRRARSSEIQIKKETSATLNGESGSGYLNPVKIKDDEDDNNHVFSDQEGEDDGKFKERATHRTTRPERKVKIEPSVTLNREHNCHHDGENPVKTEVDGGVDELIFSDQESVGPEEDESNYQEHDMLGSTTSIISPAQGSIISQLTHSLLFEQNRFRNPNGSNALREDLEGLMYFAKRLKSRID</sequence>
<protein>
    <submittedName>
        <fullName evidence="1">Unnamed protein product</fullName>
    </submittedName>
</protein>
<comment type="caution">
    <text evidence="1">The sequence shown here is derived from an EMBL/GenBank/DDBJ whole genome shotgun (WGS) entry which is preliminary data.</text>
</comment>
<evidence type="ECO:0000313" key="1">
    <source>
        <dbReference type="EMBL" id="GMF03719.1"/>
    </source>
</evidence>